<organism evidence="4 5">
    <name type="scientific">Futiania mangrovi</name>
    <dbReference type="NCBI Taxonomy" id="2959716"/>
    <lineage>
        <taxon>Bacteria</taxon>
        <taxon>Pseudomonadati</taxon>
        <taxon>Pseudomonadota</taxon>
        <taxon>Alphaproteobacteria</taxon>
        <taxon>Futianiales</taxon>
        <taxon>Futianiaceae</taxon>
        <taxon>Futiania</taxon>
    </lineage>
</organism>
<dbReference type="InterPro" id="IPR017853">
    <property type="entry name" value="GH"/>
</dbReference>
<dbReference type="InterPro" id="IPR032876">
    <property type="entry name" value="J_dom"/>
</dbReference>
<dbReference type="Gene3D" id="3.20.20.80">
    <property type="entry name" value="Glycosidases"/>
    <property type="match status" value="2"/>
</dbReference>
<feature type="domain" description="GTA TIM-barrel-like" evidence="1">
    <location>
        <begin position="622"/>
        <end position="920"/>
    </location>
</feature>
<evidence type="ECO:0000259" key="1">
    <source>
        <dbReference type="Pfam" id="PF13547"/>
    </source>
</evidence>
<name>A0A9J6PKZ6_9PROT</name>
<protein>
    <submittedName>
        <fullName evidence="4">Glycoside hydrolase TIM-barrel-like domain-containing protein</fullName>
    </submittedName>
</protein>
<dbReference type="GO" id="GO:0016787">
    <property type="term" value="F:hydrolase activity"/>
    <property type="evidence" value="ECO:0007669"/>
    <property type="project" value="UniProtKB-KW"/>
</dbReference>
<evidence type="ECO:0000313" key="5">
    <source>
        <dbReference type="Proteomes" id="UP001055804"/>
    </source>
</evidence>
<dbReference type="InterPro" id="IPR056490">
    <property type="entry name" value="Rcc01698_C"/>
</dbReference>
<dbReference type="Pfam" id="PF13550">
    <property type="entry name" value="Phage-tail_3"/>
    <property type="match status" value="1"/>
</dbReference>
<sequence>MATLLLTAAGSAAGGALLPGLGIGGYALTGAQIGAAVGGLAGTLIDSALFAPAPVRREGPRLTDLHIQGGAEGAAIPAVFGRARIAGQVIWAARFRETATTRSAGGGKGLGGGASSTVTEYEYSASFAIGLCEGPIARVGRIWADGRPLDLTGLAIRVHKGAGDQLPDPLIEMVEGAGNAPAYRDLAYVVFEDLPLGPFGNRVPQLSFEVVRPVPAADGGPSFEERIEAIALIPGAGEFALATDGVVKTDGAGTSAGENLNTATGQPDLLASLDALDAAAPNLGSVSLVVSWFGTDLRCGRCEVRPGVEVASKTTAPLTWRAGGVGRAEAHLVSRIDGQPAYGGTPSDDSVLQAIAELKARGHGVVFNPFLMMDVPAGNALPDPWTGAPFQPAYPWRGRIVCDPAPGGANLLADPDLAGPAWGLVDGAQVTPRAAPDPAGGEAAALLADPGNGWAQAGQTLTVPAAETTYMLSAFIAKQPGAAAFPVLRANMLGGRRADIALNPATGAFATKTFSGAVILEAGVEDHGTHWRPWMRFRNPSSSTVRVEIYPAVGLVSAFPNYSGGATGTVGIWRVELREAPERPVDNTPLAAAQVAAFFGTASPAQFSVSGSTVTYSGPPEWSYRRFVLHYAHLCAAAGGVDAFLLGSELRALTQVRSGPGVYPAVDALRALASDVRAILGPSVKIGYAADWSEYFGHQPADGTGDVFFHLDPLWADGNVDFVGIDAYFPLADWRDGEGHADALAGFRPYDPAYFAANVAGGEGFDWYYPDEAARIAQTRVPITDGAYGEPWVFRPKHLAAWWTNAHRDRVSGIRKAQATGWVPQSRPIWLMELGVPAVDKGANQPNLFLDPKSSESALPAFSDGAKDEFVQRRALDAVLGYWQPEAGNNPVSTVYGGPMVDPARIHLWAWDARPFPDFPARLSVWRDGENWRRGHWLTGRLGLVPLADLIAVLCARAGVTNVDVTRVEGLVAGYALDRVMSPRAALEALLATWRVDVVERGATLVFATRGGAVPRDMDLAGLALASEDEAPRLPALRQTRADPGPLPASVKLSFVDALGDYARSAVEARRAATLTRGVEVADAAVVLAADDAVALAEAALAEAWSARTVWRFALPPAFLDVEAGDVLRLALPEGPRLVRVTRTGWTDRVEVEAVAHDGAVRVRADGDAGTPNLASPALRGPVDLAFLDLPLLDGEDAAHQPWAAAFAEPWPGGVALWRVGEGGALALDLRLDRPALMGRTDTDFYAGPVGVWDRGNQLWVQFPQGGELLARPDGAVLSGANLAAVEGPDGRWEVLQFAAAELVAPGKYRLSRFLRAQGGTEDAMANPVPAGARFVVLDGALRQVPLSLDQRGLPISWRYGPSGRAPDHAFYREETRTFAAFGLRPLSPVHLRARRDPATGDIAFGWIRRTRLGGDSWEGEVPLAEEREVYRLEILSGATPVRIVETATPTWSYPAAAQTADFGAPVGGALTVRVAQVSALFGPGLGRTATLYL</sequence>
<proteinExistence type="predicted"/>
<evidence type="ECO:0000259" key="2">
    <source>
        <dbReference type="Pfam" id="PF13550"/>
    </source>
</evidence>
<dbReference type="SUPFAM" id="SSF51445">
    <property type="entry name" value="(Trans)glycosidases"/>
    <property type="match status" value="1"/>
</dbReference>
<keyword evidence="5" id="KW-1185">Reference proteome</keyword>
<dbReference type="Proteomes" id="UP001055804">
    <property type="component" value="Unassembled WGS sequence"/>
</dbReference>
<dbReference type="EMBL" id="JAMZFT010000003">
    <property type="protein sequence ID" value="MCP1337271.1"/>
    <property type="molecule type" value="Genomic_DNA"/>
</dbReference>
<reference evidence="4" key="1">
    <citation type="submission" date="2022-06" db="EMBL/GenBank/DDBJ databases">
        <title>Isolation and Genomics of Futiania mangrovii gen. nov., sp. nov., a Rare and Metabolically-versatile member in the Class Alphaproteobacteria.</title>
        <authorList>
            <person name="Liu L."/>
            <person name="Huang W.-C."/>
            <person name="Pan J."/>
            <person name="Li J."/>
            <person name="Huang Y."/>
            <person name="Du H."/>
            <person name="Liu Y."/>
            <person name="Li M."/>
        </authorList>
    </citation>
    <scope>NUCLEOTIDE SEQUENCE</scope>
    <source>
        <strain evidence="4">FT118</strain>
    </source>
</reference>
<evidence type="ECO:0000259" key="3">
    <source>
        <dbReference type="Pfam" id="PF23666"/>
    </source>
</evidence>
<dbReference type="Pfam" id="PF23666">
    <property type="entry name" value="Rcc01698_C"/>
    <property type="match status" value="1"/>
</dbReference>
<feature type="domain" description="Tip attachment protein J" evidence="2">
    <location>
        <begin position="978"/>
        <end position="1144"/>
    </location>
</feature>
<dbReference type="InterPro" id="IPR025195">
    <property type="entry name" value="GTA_TIM_dom"/>
</dbReference>
<dbReference type="Pfam" id="PF13547">
    <property type="entry name" value="GTA_TIM"/>
    <property type="match status" value="1"/>
</dbReference>
<evidence type="ECO:0000313" key="4">
    <source>
        <dbReference type="EMBL" id="MCP1337271.1"/>
    </source>
</evidence>
<feature type="domain" description="Rcc01698-like C-terminal" evidence="3">
    <location>
        <begin position="1236"/>
        <end position="1336"/>
    </location>
</feature>
<dbReference type="CDD" id="cd19607">
    <property type="entry name" value="GTA_TIM-barrel-like"/>
    <property type="match status" value="1"/>
</dbReference>
<accession>A0A9J6PKZ6</accession>
<gene>
    <name evidence="4" type="ORF">NJQ99_12690</name>
</gene>
<comment type="caution">
    <text evidence="4">The sequence shown here is derived from an EMBL/GenBank/DDBJ whole genome shotgun (WGS) entry which is preliminary data.</text>
</comment>
<dbReference type="RefSeq" id="WP_269333240.1">
    <property type="nucleotide sequence ID" value="NZ_JAMZFT010000003.1"/>
</dbReference>
<keyword evidence="4" id="KW-0378">Hydrolase</keyword>